<comment type="caution">
    <text evidence="3">The sequence shown here is derived from an EMBL/GenBank/DDBJ whole genome shotgun (WGS) entry which is preliminary data.</text>
</comment>
<reference evidence="3 4" key="1">
    <citation type="submission" date="2024-03" db="EMBL/GenBank/DDBJ databases">
        <authorList>
            <person name="Jo J.-H."/>
        </authorList>
    </citation>
    <scope>NUCLEOTIDE SEQUENCE [LARGE SCALE GENOMIC DNA]</scope>
    <source>
        <strain evidence="3 4">PS1R-30</strain>
    </source>
</reference>
<keyword evidence="1" id="KW-0472">Membrane</keyword>
<dbReference type="InterPro" id="IPR012422">
    <property type="entry name" value="Cyt_c_oxidase_su4_bac-aa3"/>
</dbReference>
<evidence type="ECO:0000259" key="2">
    <source>
        <dbReference type="Pfam" id="PF07835"/>
    </source>
</evidence>
<accession>A0ABU8RQR5</accession>
<evidence type="ECO:0000313" key="4">
    <source>
        <dbReference type="Proteomes" id="UP001361239"/>
    </source>
</evidence>
<proteinExistence type="predicted"/>
<dbReference type="EMBL" id="JBBHJZ010000001">
    <property type="protein sequence ID" value="MEJ5975433.1"/>
    <property type="molecule type" value="Genomic_DNA"/>
</dbReference>
<protein>
    <submittedName>
        <fullName evidence="3">Aa3-type cytochrome c oxidase subunit IV</fullName>
    </submittedName>
</protein>
<keyword evidence="1" id="KW-0812">Transmembrane</keyword>
<dbReference type="Proteomes" id="UP001361239">
    <property type="component" value="Unassembled WGS sequence"/>
</dbReference>
<keyword evidence="4" id="KW-1185">Reference proteome</keyword>
<evidence type="ECO:0000256" key="1">
    <source>
        <dbReference type="SAM" id="Phobius"/>
    </source>
</evidence>
<dbReference type="SUPFAM" id="SSF81469">
    <property type="entry name" value="Bacterial aa3 type cytochrome c oxidase subunit IV"/>
    <property type="match status" value="1"/>
</dbReference>
<dbReference type="Gene3D" id="1.20.5.160">
    <property type="entry name" value="Bacterial aa3 type cytochrome c oxidase subunit IV"/>
    <property type="match status" value="1"/>
</dbReference>
<evidence type="ECO:0000313" key="3">
    <source>
        <dbReference type="EMBL" id="MEJ5975433.1"/>
    </source>
</evidence>
<gene>
    <name evidence="3" type="ORF">WG901_02205</name>
</gene>
<name>A0ABU8RQR5_9SPHN</name>
<dbReference type="Pfam" id="PF07835">
    <property type="entry name" value="COX4_pro_2"/>
    <property type="match status" value="1"/>
</dbReference>
<sequence>MASGNDMKAANETYEGFIGMVKWGSIAVALIVILVVGLIVSHK</sequence>
<dbReference type="RefSeq" id="WP_339585383.1">
    <property type="nucleotide sequence ID" value="NZ_JBBHJZ010000001.1"/>
</dbReference>
<feature type="transmembrane region" description="Helical" evidence="1">
    <location>
        <begin position="20"/>
        <end position="40"/>
    </location>
</feature>
<dbReference type="InterPro" id="IPR036596">
    <property type="entry name" value="Cyt-C_aa3_sf"/>
</dbReference>
<feature type="domain" description="Cytochrome c oxidase subunit IV bacterial aa3 type" evidence="2">
    <location>
        <begin position="2"/>
        <end position="34"/>
    </location>
</feature>
<keyword evidence="1" id="KW-1133">Transmembrane helix</keyword>
<organism evidence="3 4">
    <name type="scientific">Novosphingobium anseongense</name>
    <dbReference type="NCBI Taxonomy" id="3133436"/>
    <lineage>
        <taxon>Bacteria</taxon>
        <taxon>Pseudomonadati</taxon>
        <taxon>Pseudomonadota</taxon>
        <taxon>Alphaproteobacteria</taxon>
        <taxon>Sphingomonadales</taxon>
        <taxon>Sphingomonadaceae</taxon>
        <taxon>Novosphingobium</taxon>
    </lineage>
</organism>